<evidence type="ECO:0000256" key="1">
    <source>
        <dbReference type="SAM" id="MobiDB-lite"/>
    </source>
</evidence>
<comment type="caution">
    <text evidence="2">The sequence shown here is derived from an EMBL/GenBank/DDBJ whole genome shotgun (WGS) entry which is preliminary data.</text>
</comment>
<dbReference type="EMBL" id="JBFDAA010000004">
    <property type="protein sequence ID" value="KAL1138112.1"/>
    <property type="molecule type" value="Genomic_DNA"/>
</dbReference>
<protein>
    <submittedName>
        <fullName evidence="2">Uncharacterized protein</fullName>
    </submittedName>
</protein>
<organism evidence="2 3">
    <name type="scientific">Ranatra chinensis</name>
    <dbReference type="NCBI Taxonomy" id="642074"/>
    <lineage>
        <taxon>Eukaryota</taxon>
        <taxon>Metazoa</taxon>
        <taxon>Ecdysozoa</taxon>
        <taxon>Arthropoda</taxon>
        <taxon>Hexapoda</taxon>
        <taxon>Insecta</taxon>
        <taxon>Pterygota</taxon>
        <taxon>Neoptera</taxon>
        <taxon>Paraneoptera</taxon>
        <taxon>Hemiptera</taxon>
        <taxon>Heteroptera</taxon>
        <taxon>Panheteroptera</taxon>
        <taxon>Nepomorpha</taxon>
        <taxon>Nepidae</taxon>
        <taxon>Ranatrinae</taxon>
        <taxon>Ranatra</taxon>
    </lineage>
</organism>
<accession>A0ABD0Z346</accession>
<evidence type="ECO:0000313" key="3">
    <source>
        <dbReference type="Proteomes" id="UP001558652"/>
    </source>
</evidence>
<reference evidence="2 3" key="1">
    <citation type="submission" date="2024-07" db="EMBL/GenBank/DDBJ databases">
        <title>Chromosome-level genome assembly of the water stick insect Ranatra chinensis (Heteroptera: Nepidae).</title>
        <authorList>
            <person name="Liu X."/>
        </authorList>
    </citation>
    <scope>NUCLEOTIDE SEQUENCE [LARGE SCALE GENOMIC DNA]</scope>
    <source>
        <strain evidence="2">Cailab_2021Rc</strain>
        <tissue evidence="2">Muscle</tissue>
    </source>
</reference>
<gene>
    <name evidence="2" type="ORF">AAG570_009804</name>
</gene>
<feature type="region of interest" description="Disordered" evidence="1">
    <location>
        <begin position="1"/>
        <end position="36"/>
    </location>
</feature>
<name>A0ABD0Z346_9HEMI</name>
<dbReference type="Proteomes" id="UP001558652">
    <property type="component" value="Unassembled WGS sequence"/>
</dbReference>
<sequence>MWARARQAEARPGFSRHSAAGPVTHPSPPTLTPGVPLVEFADAAGDDATGLENGHRRKPTQFVFVCITVSKFQKTSIGTVEFAFKDVFATPSTHLKPNVSWFINFRFMDSSDMNYNQDSSADDGD</sequence>
<proteinExistence type="predicted"/>
<keyword evidence="3" id="KW-1185">Reference proteome</keyword>
<evidence type="ECO:0000313" key="2">
    <source>
        <dbReference type="EMBL" id="KAL1138112.1"/>
    </source>
</evidence>
<dbReference type="AlphaFoldDB" id="A0ABD0Z346"/>